<evidence type="ECO:0000256" key="5">
    <source>
        <dbReference type="SAM" id="MobiDB-lite"/>
    </source>
</evidence>
<evidence type="ECO:0000256" key="4">
    <source>
        <dbReference type="SAM" id="Coils"/>
    </source>
</evidence>
<evidence type="ECO:0000313" key="8">
    <source>
        <dbReference type="EMBL" id="RDL44786.1"/>
    </source>
</evidence>
<comment type="subcellular location">
    <subcellularLocation>
        <location evidence="1">Membrane</location>
    </subcellularLocation>
</comment>
<proteinExistence type="predicted"/>
<protein>
    <submittedName>
        <fullName evidence="8">Methyl-accepting chemotaxis protein</fullName>
    </submittedName>
</protein>
<keyword evidence="4" id="KW-0175">Coiled coil</keyword>
<name>A0A370UAG1_9GAMM</name>
<keyword evidence="9" id="KW-1185">Reference proteome</keyword>
<dbReference type="GO" id="GO:0007165">
    <property type="term" value="P:signal transduction"/>
    <property type="evidence" value="ECO:0007669"/>
    <property type="project" value="UniProtKB-KW"/>
</dbReference>
<dbReference type="GO" id="GO:0016020">
    <property type="term" value="C:membrane"/>
    <property type="evidence" value="ECO:0007669"/>
    <property type="project" value="UniProtKB-SubCell"/>
</dbReference>
<feature type="transmembrane region" description="Helical" evidence="6">
    <location>
        <begin position="6"/>
        <end position="27"/>
    </location>
</feature>
<evidence type="ECO:0000256" key="2">
    <source>
        <dbReference type="ARBA" id="ARBA00023224"/>
    </source>
</evidence>
<dbReference type="Gene3D" id="1.10.287.950">
    <property type="entry name" value="Methyl-accepting chemotaxis protein"/>
    <property type="match status" value="1"/>
</dbReference>
<keyword evidence="6" id="KW-0472">Membrane</keyword>
<feature type="compositionally biased region" description="Polar residues" evidence="5">
    <location>
        <begin position="582"/>
        <end position="598"/>
    </location>
</feature>
<sequence length="658" mass="73015">MKISHVTRITTSSYIVIAVALIALLLWSTHKYRAAFDQNDAFNAVWEASAIELKQTIESYLSTGEASILNESELFITDHILPKLDPLPTSLKESLTERFDAILQSLQSDVRAAGKLSGNPYALVHNNERQMLLSLDYLNQKLNDKDDDVDQRLAVRYLTAQGNIFAALSSLQQAAGNYLNNPSSDNRNRLIQTNQDLINQINTFTQLPPWQAQATDDNSSNDDLSALMGWGSDSEEDEASDAFEETKSELNTWANRYMKDIDTTRAVITQAETAKVRIRRLITELEEELNQGTATIQEATAATERNTLIAFGTFVVIMILTTVITHLFQTRIVVNSAKDLYNAVKALVESDDINTLSVRNNKNELSDIARYLNRYLEQIATQRIQRDTELKNISSSLNEMLNAFGQVHDISVTSKQALEHTVEQASHVDVLANKAEVRAKEVESYAGETSIAMQTSLQQASTLEAANHTTVERLQKSKTALENLEDSVSSANSIVGGIRDIAEQTNLLALNAAIEAARAGEHGRGFAVVATEVRTLSGRTQQSLEEITAIFESLTQSTTNLRKNLNLIESATGEQKNLTTELGQSAQEVQTKSEQSTRLSRKATGYAAEQKQSVRKLTEAVERVKEQAEESERFLAQMTTNVRQKIQDITTTLGIHSK</sequence>
<dbReference type="PANTHER" id="PTHR32089:SF112">
    <property type="entry name" value="LYSOZYME-LIKE PROTEIN-RELATED"/>
    <property type="match status" value="1"/>
</dbReference>
<dbReference type="Proteomes" id="UP000254326">
    <property type="component" value="Unassembled WGS sequence"/>
</dbReference>
<evidence type="ECO:0000313" key="9">
    <source>
        <dbReference type="Proteomes" id="UP000254326"/>
    </source>
</evidence>
<dbReference type="AlphaFoldDB" id="A0A370UAG1"/>
<feature type="coiled-coil region" evidence="4">
    <location>
        <begin position="607"/>
        <end position="641"/>
    </location>
</feature>
<feature type="transmembrane region" description="Helical" evidence="6">
    <location>
        <begin position="308"/>
        <end position="328"/>
    </location>
</feature>
<keyword evidence="2 3" id="KW-0807">Transducer</keyword>
<evidence type="ECO:0000256" key="6">
    <source>
        <dbReference type="SAM" id="Phobius"/>
    </source>
</evidence>
<dbReference type="EMBL" id="QKRA01000002">
    <property type="protein sequence ID" value="RDL44786.1"/>
    <property type="molecule type" value="Genomic_DNA"/>
</dbReference>
<comment type="caution">
    <text evidence="8">The sequence shown here is derived from an EMBL/GenBank/DDBJ whole genome shotgun (WGS) entry which is preliminary data.</text>
</comment>
<reference evidence="8 9" key="1">
    <citation type="submission" date="2018-06" db="EMBL/GenBank/DDBJ databases">
        <title>Marinomonas sp. YLB-05 draft genome sequence.</title>
        <authorList>
            <person name="Yu L."/>
            <person name="Tang X."/>
        </authorList>
    </citation>
    <scope>NUCLEOTIDE SEQUENCE [LARGE SCALE GENOMIC DNA]</scope>
    <source>
        <strain evidence="8 9">YLB-05</strain>
    </source>
</reference>
<evidence type="ECO:0000259" key="7">
    <source>
        <dbReference type="PROSITE" id="PS50111"/>
    </source>
</evidence>
<dbReference type="GO" id="GO:0006935">
    <property type="term" value="P:chemotaxis"/>
    <property type="evidence" value="ECO:0007669"/>
    <property type="project" value="UniProtKB-ARBA"/>
</dbReference>
<organism evidence="8 9">
    <name type="scientific">Marinomonas piezotolerans</name>
    <dbReference type="NCBI Taxonomy" id="2213058"/>
    <lineage>
        <taxon>Bacteria</taxon>
        <taxon>Pseudomonadati</taxon>
        <taxon>Pseudomonadota</taxon>
        <taxon>Gammaproteobacteria</taxon>
        <taxon>Oceanospirillales</taxon>
        <taxon>Oceanospirillaceae</taxon>
        <taxon>Marinomonas</taxon>
    </lineage>
</organism>
<dbReference type="SUPFAM" id="SSF58104">
    <property type="entry name" value="Methyl-accepting chemotaxis protein (MCP) signaling domain"/>
    <property type="match status" value="1"/>
</dbReference>
<dbReference type="RefSeq" id="WP_115466825.1">
    <property type="nucleotide sequence ID" value="NZ_QKRA01000002.1"/>
</dbReference>
<dbReference type="PROSITE" id="PS50111">
    <property type="entry name" value="CHEMOTAXIS_TRANSDUC_2"/>
    <property type="match status" value="1"/>
</dbReference>
<dbReference type="SMART" id="SM00283">
    <property type="entry name" value="MA"/>
    <property type="match status" value="1"/>
</dbReference>
<feature type="region of interest" description="Disordered" evidence="5">
    <location>
        <begin position="582"/>
        <end position="603"/>
    </location>
</feature>
<evidence type="ECO:0000256" key="3">
    <source>
        <dbReference type="PROSITE-ProRule" id="PRU00284"/>
    </source>
</evidence>
<keyword evidence="6" id="KW-0812">Transmembrane</keyword>
<gene>
    <name evidence="8" type="ORF">DN730_03995</name>
</gene>
<keyword evidence="6" id="KW-1133">Transmembrane helix</keyword>
<accession>A0A370UAG1</accession>
<dbReference type="PANTHER" id="PTHR32089">
    <property type="entry name" value="METHYL-ACCEPTING CHEMOTAXIS PROTEIN MCPB"/>
    <property type="match status" value="1"/>
</dbReference>
<dbReference type="Pfam" id="PF00015">
    <property type="entry name" value="MCPsignal"/>
    <property type="match status" value="1"/>
</dbReference>
<dbReference type="InterPro" id="IPR004089">
    <property type="entry name" value="MCPsignal_dom"/>
</dbReference>
<feature type="domain" description="Methyl-accepting transducer" evidence="7">
    <location>
        <begin position="389"/>
        <end position="625"/>
    </location>
</feature>
<evidence type="ECO:0000256" key="1">
    <source>
        <dbReference type="ARBA" id="ARBA00004370"/>
    </source>
</evidence>
<feature type="coiled-coil region" evidence="4">
    <location>
        <begin position="268"/>
        <end position="302"/>
    </location>
</feature>
<feature type="region of interest" description="Disordered" evidence="5">
    <location>
        <begin position="211"/>
        <end position="237"/>
    </location>
</feature>